<accession>A0ABP7FKS8</accession>
<name>A0ABP7FKS8_9FLAO</name>
<comment type="caution">
    <text evidence="2">The sequence shown here is derived from an EMBL/GenBank/DDBJ whole genome shotgun (WGS) entry which is preliminary data.</text>
</comment>
<feature type="transmembrane region" description="Helical" evidence="1">
    <location>
        <begin position="7"/>
        <end position="30"/>
    </location>
</feature>
<reference evidence="3" key="1">
    <citation type="journal article" date="2019" name="Int. J. Syst. Evol. Microbiol.">
        <title>The Global Catalogue of Microorganisms (GCM) 10K type strain sequencing project: providing services to taxonomists for standard genome sequencing and annotation.</title>
        <authorList>
            <consortium name="The Broad Institute Genomics Platform"/>
            <consortium name="The Broad Institute Genome Sequencing Center for Infectious Disease"/>
            <person name="Wu L."/>
            <person name="Ma J."/>
        </authorList>
    </citation>
    <scope>NUCLEOTIDE SEQUENCE [LARGE SCALE GENOMIC DNA]</scope>
    <source>
        <strain evidence="3">JCM 17336</strain>
    </source>
</reference>
<evidence type="ECO:0000313" key="2">
    <source>
        <dbReference type="EMBL" id="GAA3741870.1"/>
    </source>
</evidence>
<keyword evidence="1" id="KW-0472">Membrane</keyword>
<dbReference type="RefSeq" id="WP_198855841.1">
    <property type="nucleotide sequence ID" value="NZ_BAABDT010000005.1"/>
</dbReference>
<evidence type="ECO:0000313" key="3">
    <source>
        <dbReference type="Proteomes" id="UP001501367"/>
    </source>
</evidence>
<organism evidence="2 3">
    <name type="scientific">Flavobacterium ginsengisoli</name>
    <dbReference type="NCBI Taxonomy" id="871694"/>
    <lineage>
        <taxon>Bacteria</taxon>
        <taxon>Pseudomonadati</taxon>
        <taxon>Bacteroidota</taxon>
        <taxon>Flavobacteriia</taxon>
        <taxon>Flavobacteriales</taxon>
        <taxon>Flavobacteriaceae</taxon>
        <taxon>Flavobacterium</taxon>
    </lineage>
</organism>
<evidence type="ECO:0000256" key="1">
    <source>
        <dbReference type="SAM" id="Phobius"/>
    </source>
</evidence>
<keyword evidence="1" id="KW-1133">Transmembrane helix</keyword>
<sequence length="169" mass="19572">MIKRAGIAFLAFLIVCNVIISTVITIGSLITDSYLNEYENLKSFRNKNKYTVNDVLLIKQISEDAGTGEGTGLSYLVKGITLGNQSEIELRITKLEYLKENFDKQPLYKSKLTGNFFLRDAPIEYYNSQTRSWYLAIYFKVSFYVIFGLVLYKGISYARERWFYAKITR</sequence>
<dbReference type="EMBL" id="BAABDT010000005">
    <property type="protein sequence ID" value="GAA3741870.1"/>
    <property type="molecule type" value="Genomic_DNA"/>
</dbReference>
<gene>
    <name evidence="2" type="ORF">GCM10022422_27030</name>
</gene>
<evidence type="ECO:0008006" key="4">
    <source>
        <dbReference type="Google" id="ProtNLM"/>
    </source>
</evidence>
<proteinExistence type="predicted"/>
<keyword evidence="3" id="KW-1185">Reference proteome</keyword>
<keyword evidence="1" id="KW-0812">Transmembrane</keyword>
<dbReference type="Proteomes" id="UP001501367">
    <property type="component" value="Unassembled WGS sequence"/>
</dbReference>
<feature type="transmembrane region" description="Helical" evidence="1">
    <location>
        <begin position="133"/>
        <end position="152"/>
    </location>
</feature>
<protein>
    <recommendedName>
        <fullName evidence="4">DUF3592 domain-containing protein</fullName>
    </recommendedName>
</protein>